<feature type="transmembrane region" description="Helical" evidence="7">
    <location>
        <begin position="73"/>
        <end position="91"/>
    </location>
</feature>
<comment type="subcellular location">
    <subcellularLocation>
        <location evidence="1">Cell membrane</location>
        <topology evidence="1">Multi-pass membrane protein</topology>
    </subcellularLocation>
</comment>
<feature type="domain" description="RDD" evidence="8">
    <location>
        <begin position="32"/>
        <end position="159"/>
    </location>
</feature>
<organism evidence="9 10">
    <name type="scientific">Actinoplanes sichuanensis</name>
    <dbReference type="NCBI Taxonomy" id="512349"/>
    <lineage>
        <taxon>Bacteria</taxon>
        <taxon>Bacillati</taxon>
        <taxon>Actinomycetota</taxon>
        <taxon>Actinomycetes</taxon>
        <taxon>Micromonosporales</taxon>
        <taxon>Micromonosporaceae</taxon>
        <taxon>Actinoplanes</taxon>
    </lineage>
</organism>
<accession>A0ABW4ANX8</accession>
<dbReference type="InterPro" id="IPR051791">
    <property type="entry name" value="Pra-immunoreactive"/>
</dbReference>
<reference evidence="10" key="1">
    <citation type="journal article" date="2019" name="Int. J. Syst. Evol. Microbiol.">
        <title>The Global Catalogue of Microorganisms (GCM) 10K type strain sequencing project: providing services to taxonomists for standard genome sequencing and annotation.</title>
        <authorList>
            <consortium name="The Broad Institute Genomics Platform"/>
            <consortium name="The Broad Institute Genome Sequencing Center for Infectious Disease"/>
            <person name="Wu L."/>
            <person name="Ma J."/>
        </authorList>
    </citation>
    <scope>NUCLEOTIDE SEQUENCE [LARGE SCALE GENOMIC DNA]</scope>
    <source>
        <strain evidence="10">CCM 7526</strain>
    </source>
</reference>
<evidence type="ECO:0000256" key="2">
    <source>
        <dbReference type="ARBA" id="ARBA00022475"/>
    </source>
</evidence>
<keyword evidence="10" id="KW-1185">Reference proteome</keyword>
<evidence type="ECO:0000256" key="7">
    <source>
        <dbReference type="SAM" id="Phobius"/>
    </source>
</evidence>
<sequence>MTYPPPGDPYSGQVPPQPYGQSPYGQPAPAFAGWGSRVGAYLIDGLIVAPFSLLATLLGMSTDDVTGLQTPNALYYVFLLAGFVVSGYNRWFQAGKTGQSWGKKALNIRLLNEATGHPIGAGKAFLRDLAHILDGLACCIGYLWPLWDAKKQTFSDKVCSTLVVRS</sequence>
<evidence type="ECO:0000256" key="4">
    <source>
        <dbReference type="ARBA" id="ARBA00022989"/>
    </source>
</evidence>
<name>A0ABW4ANX8_9ACTN</name>
<evidence type="ECO:0000259" key="8">
    <source>
        <dbReference type="Pfam" id="PF06271"/>
    </source>
</evidence>
<keyword evidence="4 7" id="KW-1133">Transmembrane helix</keyword>
<feature type="compositionally biased region" description="Low complexity" evidence="6">
    <location>
        <begin position="9"/>
        <end position="22"/>
    </location>
</feature>
<evidence type="ECO:0000256" key="6">
    <source>
        <dbReference type="SAM" id="MobiDB-lite"/>
    </source>
</evidence>
<proteinExistence type="predicted"/>
<evidence type="ECO:0000313" key="9">
    <source>
        <dbReference type="EMBL" id="MFD1371912.1"/>
    </source>
</evidence>
<gene>
    <name evidence="9" type="ORF">ACFQ5G_41855</name>
</gene>
<keyword evidence="3 7" id="KW-0812">Transmembrane</keyword>
<dbReference type="Proteomes" id="UP001597183">
    <property type="component" value="Unassembled WGS sequence"/>
</dbReference>
<protein>
    <submittedName>
        <fullName evidence="9">RDD family protein</fullName>
    </submittedName>
</protein>
<dbReference type="PANTHER" id="PTHR36115:SF6">
    <property type="entry name" value="PROLINE-RICH ANTIGEN HOMOLOG"/>
    <property type="match status" value="1"/>
</dbReference>
<comment type="caution">
    <text evidence="9">The sequence shown here is derived from an EMBL/GenBank/DDBJ whole genome shotgun (WGS) entry which is preliminary data.</text>
</comment>
<dbReference type="RefSeq" id="WP_317787016.1">
    <property type="nucleotide sequence ID" value="NZ_AP028461.1"/>
</dbReference>
<keyword evidence="5 7" id="KW-0472">Membrane</keyword>
<evidence type="ECO:0000256" key="1">
    <source>
        <dbReference type="ARBA" id="ARBA00004651"/>
    </source>
</evidence>
<keyword evidence="2" id="KW-1003">Cell membrane</keyword>
<dbReference type="EMBL" id="JBHTMK010000053">
    <property type="protein sequence ID" value="MFD1371912.1"/>
    <property type="molecule type" value="Genomic_DNA"/>
</dbReference>
<dbReference type="PANTHER" id="PTHR36115">
    <property type="entry name" value="PROLINE-RICH ANTIGEN HOMOLOG-RELATED"/>
    <property type="match status" value="1"/>
</dbReference>
<feature type="region of interest" description="Disordered" evidence="6">
    <location>
        <begin position="1"/>
        <end position="22"/>
    </location>
</feature>
<dbReference type="InterPro" id="IPR010432">
    <property type="entry name" value="RDD"/>
</dbReference>
<dbReference type="Pfam" id="PF06271">
    <property type="entry name" value="RDD"/>
    <property type="match status" value="1"/>
</dbReference>
<evidence type="ECO:0000313" key="10">
    <source>
        <dbReference type="Proteomes" id="UP001597183"/>
    </source>
</evidence>
<evidence type="ECO:0000256" key="3">
    <source>
        <dbReference type="ARBA" id="ARBA00022692"/>
    </source>
</evidence>
<feature type="transmembrane region" description="Helical" evidence="7">
    <location>
        <begin position="41"/>
        <end position="61"/>
    </location>
</feature>
<evidence type="ECO:0000256" key="5">
    <source>
        <dbReference type="ARBA" id="ARBA00023136"/>
    </source>
</evidence>